<dbReference type="Proteomes" id="UP000747542">
    <property type="component" value="Unassembled WGS sequence"/>
</dbReference>
<dbReference type="EMBL" id="JAHLQT010026447">
    <property type="protein sequence ID" value="KAG7163650.1"/>
    <property type="molecule type" value="Genomic_DNA"/>
</dbReference>
<dbReference type="InterPro" id="IPR050672">
    <property type="entry name" value="FBXO45-Fsn/SPSB_families"/>
</dbReference>
<dbReference type="AlphaFoldDB" id="A0A8J5JT67"/>
<proteinExistence type="predicted"/>
<dbReference type="InterPro" id="IPR001870">
    <property type="entry name" value="B30.2/SPRY"/>
</dbReference>
<dbReference type="PANTHER" id="PTHR12245:SF5">
    <property type="entry name" value="SPRY DOMAIN-CONTAINING SOCS BOX PROTEIN 3"/>
    <property type="match status" value="1"/>
</dbReference>
<comment type="caution">
    <text evidence="2">The sequence shown here is derived from an EMBL/GenBank/DDBJ whole genome shotgun (WGS) entry which is preliminary data.</text>
</comment>
<sequence>MYEVEKLAWKWDPSPAYDYLNFIHMDSFQEILAFGGRTDQESMVVVKGNQPLLQNKYHCWTIYIEHIWNAEVMVGVATEIADFTESWNPKCRIGLDENSWALSCGGSLCHNNVAIVHEDYRLFPKNFVTVHLDLIQGTLMFALNNKIIGFQYTNLSRDTSFYPVVGVARQCALRLVSAHVSEPSLQLLSLVSYIIGRCKVRSVHSGRTMAKKPKDSSLQWCGMVPMDLSQLPPGLMKDCTLRYPWFSEDHRKTPYTRIQSQQRQHRNKFQVPKVIRLANPFEKSKLVVSPRRVTRNRKCHCDNSNPDRICSHEKVLRFFRKRDICYLSSSDDEIFPQISKKKRKRLRR</sequence>
<evidence type="ECO:0000313" key="2">
    <source>
        <dbReference type="EMBL" id="KAG7163650.1"/>
    </source>
</evidence>
<organism evidence="2 3">
    <name type="scientific">Homarus americanus</name>
    <name type="common">American lobster</name>
    <dbReference type="NCBI Taxonomy" id="6706"/>
    <lineage>
        <taxon>Eukaryota</taxon>
        <taxon>Metazoa</taxon>
        <taxon>Ecdysozoa</taxon>
        <taxon>Arthropoda</taxon>
        <taxon>Crustacea</taxon>
        <taxon>Multicrustacea</taxon>
        <taxon>Malacostraca</taxon>
        <taxon>Eumalacostraca</taxon>
        <taxon>Eucarida</taxon>
        <taxon>Decapoda</taxon>
        <taxon>Pleocyemata</taxon>
        <taxon>Astacidea</taxon>
        <taxon>Nephropoidea</taxon>
        <taxon>Nephropidae</taxon>
        <taxon>Homarus</taxon>
    </lineage>
</organism>
<evidence type="ECO:0000313" key="3">
    <source>
        <dbReference type="Proteomes" id="UP000747542"/>
    </source>
</evidence>
<protein>
    <submittedName>
        <fullName evidence="2">SPRY domain-containing SOCS box protein 3-like 1</fullName>
    </submittedName>
</protein>
<feature type="domain" description="B30.2/SPRY" evidence="1">
    <location>
        <begin position="1"/>
        <end position="185"/>
    </location>
</feature>
<dbReference type="OrthoDB" id="6359816at2759"/>
<dbReference type="InterPro" id="IPR003877">
    <property type="entry name" value="SPRY_dom"/>
</dbReference>
<gene>
    <name evidence="2" type="primary">Spsb3-L1</name>
    <name evidence="2" type="ORF">Hamer_G002872</name>
</gene>
<name>A0A8J5JT67_HOMAM</name>
<evidence type="ECO:0000259" key="1">
    <source>
        <dbReference type="PROSITE" id="PS50188"/>
    </source>
</evidence>
<dbReference type="GO" id="GO:0019005">
    <property type="term" value="C:SCF ubiquitin ligase complex"/>
    <property type="evidence" value="ECO:0007669"/>
    <property type="project" value="TreeGrafter"/>
</dbReference>
<dbReference type="GO" id="GO:0043161">
    <property type="term" value="P:proteasome-mediated ubiquitin-dependent protein catabolic process"/>
    <property type="evidence" value="ECO:0007669"/>
    <property type="project" value="TreeGrafter"/>
</dbReference>
<accession>A0A8J5JT67</accession>
<keyword evidence="3" id="KW-1185">Reference proteome</keyword>
<dbReference type="PROSITE" id="PS50188">
    <property type="entry name" value="B302_SPRY"/>
    <property type="match status" value="1"/>
</dbReference>
<dbReference type="PANTHER" id="PTHR12245">
    <property type="entry name" value="SPRY DOMAIN CONTAINING SOCS BOX PROTEIN"/>
    <property type="match status" value="1"/>
</dbReference>
<dbReference type="Pfam" id="PF00622">
    <property type="entry name" value="SPRY"/>
    <property type="match status" value="1"/>
</dbReference>
<reference evidence="2" key="1">
    <citation type="journal article" date="2021" name="Sci. Adv.">
        <title>The American lobster genome reveals insights on longevity, neural, and immune adaptations.</title>
        <authorList>
            <person name="Polinski J.M."/>
            <person name="Zimin A.V."/>
            <person name="Clark K.F."/>
            <person name="Kohn A.B."/>
            <person name="Sadowski N."/>
            <person name="Timp W."/>
            <person name="Ptitsyn A."/>
            <person name="Khanna P."/>
            <person name="Romanova D.Y."/>
            <person name="Williams P."/>
            <person name="Greenwood S.J."/>
            <person name="Moroz L.L."/>
            <person name="Walt D.R."/>
            <person name="Bodnar A.G."/>
        </authorList>
    </citation>
    <scope>NUCLEOTIDE SEQUENCE</scope>
    <source>
        <strain evidence="2">GMGI-L3</strain>
    </source>
</reference>